<dbReference type="InterPro" id="IPR052707">
    <property type="entry name" value="OsmC_Ohr_Peroxiredoxin"/>
</dbReference>
<dbReference type="SUPFAM" id="SSF82784">
    <property type="entry name" value="OsmC-like"/>
    <property type="match status" value="1"/>
</dbReference>
<dbReference type="Pfam" id="PF02566">
    <property type="entry name" value="OsmC"/>
    <property type="match status" value="1"/>
</dbReference>
<dbReference type="OrthoDB" id="9807532at2"/>
<dbReference type="InterPro" id="IPR015946">
    <property type="entry name" value="KH_dom-like_a/b"/>
</dbReference>
<gene>
    <name evidence="1" type="ORF">CLV56_3699</name>
</gene>
<evidence type="ECO:0000313" key="1">
    <source>
        <dbReference type="EMBL" id="PJJ54194.1"/>
    </source>
</evidence>
<keyword evidence="2" id="KW-1185">Reference proteome</keyword>
<dbReference type="GO" id="GO:0006979">
    <property type="term" value="P:response to oxidative stress"/>
    <property type="evidence" value="ECO:0007669"/>
    <property type="project" value="InterPro"/>
</dbReference>
<dbReference type="Proteomes" id="UP000230842">
    <property type="component" value="Unassembled WGS sequence"/>
</dbReference>
<dbReference type="InterPro" id="IPR019904">
    <property type="entry name" value="Peroxiredoxin_OsmC"/>
</dbReference>
<dbReference type="RefSeq" id="WP_039339514.1">
    <property type="nucleotide sequence ID" value="NZ_PGEZ01000002.1"/>
</dbReference>
<name>A0A0B2BW23_9ACTN</name>
<dbReference type="Gene3D" id="3.30.300.20">
    <property type="match status" value="1"/>
</dbReference>
<protein>
    <submittedName>
        <fullName evidence="1">Osmotically inducible protein OsmC</fullName>
    </submittedName>
</protein>
<reference evidence="1 2" key="1">
    <citation type="submission" date="2017-11" db="EMBL/GenBank/DDBJ databases">
        <title>Genomic Encyclopedia of Archaeal and Bacterial Type Strains, Phase II (KMG-II): From Individual Species to Whole Genera.</title>
        <authorList>
            <person name="Goeker M."/>
        </authorList>
    </citation>
    <scope>NUCLEOTIDE SEQUENCE [LARGE SCALE GENOMIC DNA]</scope>
    <source>
        <strain evidence="1 2">DSM 27763</strain>
    </source>
</reference>
<dbReference type="GO" id="GO:0004601">
    <property type="term" value="F:peroxidase activity"/>
    <property type="evidence" value="ECO:0007669"/>
    <property type="project" value="InterPro"/>
</dbReference>
<organism evidence="1 2">
    <name type="scientific">Mumia flava</name>
    <dbReference type="NCBI Taxonomy" id="1348852"/>
    <lineage>
        <taxon>Bacteria</taxon>
        <taxon>Bacillati</taxon>
        <taxon>Actinomycetota</taxon>
        <taxon>Actinomycetes</taxon>
        <taxon>Propionibacteriales</taxon>
        <taxon>Nocardioidaceae</taxon>
        <taxon>Mumia</taxon>
    </lineage>
</organism>
<accession>A0A0B2BW23</accession>
<dbReference type="NCBIfam" id="TIGR03562">
    <property type="entry name" value="osmo_induc_OsmC"/>
    <property type="match status" value="1"/>
</dbReference>
<sequence length="148" mass="14906">MATRSATVQWTGGLQDGSGQVSLDSSHVGTFDVSFPRRIADEAGGVTSPEELIAAAHASCFAMALSGGIEKAGGTPGATSITADVTVGPDEEQGGLKISRIALDVTVSAEGISADDFDRVAEETKTGCPVSKALAAVPEVVLSARLSD</sequence>
<dbReference type="AlphaFoldDB" id="A0A0B2BW23"/>
<dbReference type="PANTHER" id="PTHR42830:SF1">
    <property type="entry name" value="OSMOTICALLY INDUCIBLE FAMILY PROTEIN"/>
    <property type="match status" value="1"/>
</dbReference>
<dbReference type="EMBL" id="PGEZ01000002">
    <property type="protein sequence ID" value="PJJ54194.1"/>
    <property type="molecule type" value="Genomic_DNA"/>
</dbReference>
<evidence type="ECO:0000313" key="2">
    <source>
        <dbReference type="Proteomes" id="UP000230842"/>
    </source>
</evidence>
<comment type="caution">
    <text evidence="1">The sequence shown here is derived from an EMBL/GenBank/DDBJ whole genome shotgun (WGS) entry which is preliminary data.</text>
</comment>
<dbReference type="PANTHER" id="PTHR42830">
    <property type="entry name" value="OSMOTICALLY INDUCIBLE FAMILY PROTEIN"/>
    <property type="match status" value="1"/>
</dbReference>
<dbReference type="InterPro" id="IPR036102">
    <property type="entry name" value="OsmC/Ohrsf"/>
</dbReference>
<proteinExistence type="predicted"/>
<dbReference type="InterPro" id="IPR003718">
    <property type="entry name" value="OsmC/Ohr_fam"/>
</dbReference>